<gene>
    <name evidence="4" type="ORF">GCM10011578_032470</name>
</gene>
<feature type="domain" description="HTH luxR-type" evidence="3">
    <location>
        <begin position="846"/>
        <end position="911"/>
    </location>
</feature>
<dbReference type="AlphaFoldDB" id="A0A917XCH9"/>
<comment type="caution">
    <text evidence="4">The sequence shown here is derived from an EMBL/GenBank/DDBJ whole genome shotgun (WGS) entry which is preliminary data.</text>
</comment>
<dbReference type="InterPro" id="IPR027417">
    <property type="entry name" value="P-loop_NTPase"/>
</dbReference>
<keyword evidence="5" id="KW-1185">Reference proteome</keyword>
<reference evidence="4" key="1">
    <citation type="journal article" date="2014" name="Int. J. Syst. Evol. Microbiol.">
        <title>Complete genome sequence of Corynebacterium casei LMG S-19264T (=DSM 44701T), isolated from a smear-ripened cheese.</title>
        <authorList>
            <consortium name="US DOE Joint Genome Institute (JGI-PGF)"/>
            <person name="Walter F."/>
            <person name="Albersmeier A."/>
            <person name="Kalinowski J."/>
            <person name="Ruckert C."/>
        </authorList>
    </citation>
    <scope>NUCLEOTIDE SEQUENCE</scope>
    <source>
        <strain evidence="4">CGMCC 4.7110</strain>
    </source>
</reference>
<sequence>MGDDVGLIGRDEQLDLLRRLLTGPRSQGSAVLLRGAPGIGKTALLTETAALAEGLGYRVLSTSGVEAESDIPYAGLQLVLRPLDAAAAELAAPHRQALDTALGHTEAGVPDVFLVGLAVLNLLADAAAAAPVLVLADDVQWLDDATAGVLAFVARRIGTEPVVMVGAARDGHRSRLNPDELTSVVLDPLDDGQAAELLADRAPGLRPGAHRRLLAEAAGNPLALTELSRTLGASADPHISRLPLTERLERAFTDRLDTLPDSTRGLLRIAALDDSPSLPEIYRATREFTGAAAGAADLDPAVRARLVQVVGTDLRFGHPLMRSAIHQTMPAAVRHAAHAALAAVLDADPDRQTRHRAAAADGPEETVAAALEDAAHRAARRGGIAAAVSALEQAAALSEDAGHRAERLLRAADFAAELGRPETVTRLLDQALTGPLSRRQHATVVWLRGSFDEGLRSHSSGAISLTALAEEMAAEDPALALRILWSAAQLCFWSDPGPDGRRRILLAVERMGLDELDPWRLAICAYAAPVDRGAYVLDRARHVVPVVPKEGDDGRAYRMLSTATLLAGGFDLTRAFSAAGGAPLRAQGRLGLLARTVGADAWSALVVGDLGAAIAATEESRRLARETSQTMMYGLMTATAAKLAALRGEQDSALRLAGEAEEIGLPVGARPVLATASTARGLAALGAGRFEEAFGHFRRLHDPADPAFQVALRLTTVGDLVDAAAHCGRLADVLPVVAELEEVAAVTPAPVLHADLRLVRAVLAADEDAEPLFAAALGAELSAWPLTRARTHLVYGEWLRRRRRSVESRDHLRAARDMYDALGAIPWGEKARRELRAAGETSRRRAPDARDRLTAHELQIVQLAAEGLTNREIGQRLYLSHRTVSSHLHRIFPKLGVVSRAELRTVVSTLR</sequence>
<dbReference type="GO" id="GO:0006355">
    <property type="term" value="P:regulation of DNA-templated transcription"/>
    <property type="evidence" value="ECO:0007669"/>
    <property type="project" value="InterPro"/>
</dbReference>
<dbReference type="GO" id="GO:0005524">
    <property type="term" value="F:ATP binding"/>
    <property type="evidence" value="ECO:0007669"/>
    <property type="project" value="UniProtKB-KW"/>
</dbReference>
<dbReference type="InterPro" id="IPR000792">
    <property type="entry name" value="Tscrpt_reg_LuxR_C"/>
</dbReference>
<dbReference type="Gene3D" id="3.40.50.300">
    <property type="entry name" value="P-loop containing nucleotide triphosphate hydrolases"/>
    <property type="match status" value="1"/>
</dbReference>
<evidence type="ECO:0000256" key="1">
    <source>
        <dbReference type="ARBA" id="ARBA00022741"/>
    </source>
</evidence>
<dbReference type="PROSITE" id="PS00622">
    <property type="entry name" value="HTH_LUXR_1"/>
    <property type="match status" value="1"/>
</dbReference>
<dbReference type="SUPFAM" id="SSF46894">
    <property type="entry name" value="C-terminal effector domain of the bipartite response regulators"/>
    <property type="match status" value="1"/>
</dbReference>
<name>A0A917XCH9_9ACTN</name>
<dbReference type="RefSeq" id="WP_229713044.1">
    <property type="nucleotide sequence ID" value="NZ_BMML01000006.1"/>
</dbReference>
<dbReference type="PANTHER" id="PTHR16305:SF35">
    <property type="entry name" value="TRANSCRIPTIONAL ACTIVATOR DOMAIN"/>
    <property type="match status" value="1"/>
</dbReference>
<organism evidence="4 5">
    <name type="scientific">Streptomyces fuscichromogenes</name>
    <dbReference type="NCBI Taxonomy" id="1324013"/>
    <lineage>
        <taxon>Bacteria</taxon>
        <taxon>Bacillati</taxon>
        <taxon>Actinomycetota</taxon>
        <taxon>Actinomycetes</taxon>
        <taxon>Kitasatosporales</taxon>
        <taxon>Streptomycetaceae</taxon>
        <taxon>Streptomyces</taxon>
    </lineage>
</organism>
<keyword evidence="1" id="KW-0547">Nucleotide-binding</keyword>
<dbReference type="GO" id="GO:0004016">
    <property type="term" value="F:adenylate cyclase activity"/>
    <property type="evidence" value="ECO:0007669"/>
    <property type="project" value="TreeGrafter"/>
</dbReference>
<evidence type="ECO:0000259" key="3">
    <source>
        <dbReference type="PROSITE" id="PS50043"/>
    </source>
</evidence>
<dbReference type="InterPro" id="IPR011990">
    <property type="entry name" value="TPR-like_helical_dom_sf"/>
</dbReference>
<dbReference type="SUPFAM" id="SSF52540">
    <property type="entry name" value="P-loop containing nucleoside triphosphate hydrolases"/>
    <property type="match status" value="1"/>
</dbReference>
<dbReference type="CDD" id="cd06170">
    <property type="entry name" value="LuxR_C_like"/>
    <property type="match status" value="1"/>
</dbReference>
<dbReference type="GO" id="GO:0003677">
    <property type="term" value="F:DNA binding"/>
    <property type="evidence" value="ECO:0007669"/>
    <property type="project" value="InterPro"/>
</dbReference>
<evidence type="ECO:0000256" key="2">
    <source>
        <dbReference type="ARBA" id="ARBA00022840"/>
    </source>
</evidence>
<dbReference type="InterPro" id="IPR041664">
    <property type="entry name" value="AAA_16"/>
</dbReference>
<accession>A0A917XCH9</accession>
<dbReference type="Pfam" id="PF13191">
    <property type="entry name" value="AAA_16"/>
    <property type="match status" value="1"/>
</dbReference>
<dbReference type="SMART" id="SM00421">
    <property type="entry name" value="HTH_LUXR"/>
    <property type="match status" value="1"/>
</dbReference>
<reference evidence="4" key="2">
    <citation type="submission" date="2020-09" db="EMBL/GenBank/DDBJ databases">
        <authorList>
            <person name="Sun Q."/>
            <person name="Zhou Y."/>
        </authorList>
    </citation>
    <scope>NUCLEOTIDE SEQUENCE</scope>
    <source>
        <strain evidence="4">CGMCC 4.7110</strain>
    </source>
</reference>
<dbReference type="Gene3D" id="1.10.10.10">
    <property type="entry name" value="Winged helix-like DNA-binding domain superfamily/Winged helix DNA-binding domain"/>
    <property type="match status" value="1"/>
</dbReference>
<protein>
    <submittedName>
        <fullName evidence="4">LuxR family transcriptional regulator</fullName>
    </submittedName>
</protein>
<dbReference type="InterPro" id="IPR016032">
    <property type="entry name" value="Sig_transdc_resp-reg_C-effctor"/>
</dbReference>
<dbReference type="PANTHER" id="PTHR16305">
    <property type="entry name" value="TESTICULAR SOLUBLE ADENYLYL CYCLASE"/>
    <property type="match status" value="1"/>
</dbReference>
<dbReference type="Pfam" id="PF00196">
    <property type="entry name" value="GerE"/>
    <property type="match status" value="1"/>
</dbReference>
<dbReference type="GO" id="GO:0005737">
    <property type="term" value="C:cytoplasm"/>
    <property type="evidence" value="ECO:0007669"/>
    <property type="project" value="TreeGrafter"/>
</dbReference>
<dbReference type="SUPFAM" id="SSF48452">
    <property type="entry name" value="TPR-like"/>
    <property type="match status" value="1"/>
</dbReference>
<evidence type="ECO:0000313" key="5">
    <source>
        <dbReference type="Proteomes" id="UP000653411"/>
    </source>
</evidence>
<dbReference type="Proteomes" id="UP000653411">
    <property type="component" value="Unassembled WGS sequence"/>
</dbReference>
<evidence type="ECO:0000313" key="4">
    <source>
        <dbReference type="EMBL" id="GGN07812.1"/>
    </source>
</evidence>
<dbReference type="EMBL" id="BMML01000006">
    <property type="protein sequence ID" value="GGN07812.1"/>
    <property type="molecule type" value="Genomic_DNA"/>
</dbReference>
<dbReference type="PRINTS" id="PR00038">
    <property type="entry name" value="HTHLUXR"/>
</dbReference>
<dbReference type="InterPro" id="IPR036388">
    <property type="entry name" value="WH-like_DNA-bd_sf"/>
</dbReference>
<dbReference type="PROSITE" id="PS50043">
    <property type="entry name" value="HTH_LUXR_2"/>
    <property type="match status" value="1"/>
</dbReference>
<keyword evidence="2" id="KW-0067">ATP-binding</keyword>
<proteinExistence type="predicted"/>